<gene>
    <name evidence="2" type="primary">cas10d</name>
    <name evidence="2" type="ORF">DP116_07600</name>
</gene>
<accession>A0ABX1P5G3</accession>
<proteinExistence type="predicted"/>
<keyword evidence="3" id="KW-1185">Reference proteome</keyword>
<feature type="region of interest" description="Disordered" evidence="1">
    <location>
        <begin position="1"/>
        <end position="26"/>
    </location>
</feature>
<evidence type="ECO:0000313" key="2">
    <source>
        <dbReference type="EMBL" id="NMG19328.1"/>
    </source>
</evidence>
<sequence>MTEFDDDLPQEVPDFDVGEDEDEESPVKRELLTIRLFKEAVKKAKGNEGDRILESFADNILPNLIQQLAGATAKGGRFFETTVEMINAKRAAEGKKPVRRDNAGDQSIIAHLLNGLFPTYRILKKLQEHKETNPVKRTCEELQICIFIVSYLLHDYEKFPDYQAWLIANDEEGKFQNRDWEEDTPNKKDAPNFGRGYITKKILDFGLHHLLGEEWQDYIDDIIEISNNSGIKHDADLGLVTRGLKTLDDDRLDGRIRQVLIDLVSLSDLFASVIKHPIDVENGRLPTLVGRLSNHQLKLTYHSLSENRGVLTNILNNALIEAHSEEFYTPLLYLSDGVVYLAHADAPAITTDNIPERVFGKIKSLCAEKLKERQTGFNRDGKGLKFADYYWLFFDVVGLMEVSIDAASRLLPDTKSSSALKRGESLQTYQAQGELPSNLNLQFANEIRIDRLAEFGDIICRGIWGGWCEKVNEWQKQQPKAKRKNLPDLDLTQKLAEYLGLSEEIPAIRHIQALKKTGGVPLDWYYLAAKYFQQHPGKDFTQILEVMKGMVNYAASFIQPILKEFPDIPDGWNDLKTYVSRVISLPTGAVSAPETAPFLVELQRYNAAKIIGRGRENVCAMSSSSYSVTEQMESATLFAPQVYSNRQILFNAQAAKRQICSISSIEIMLRQILMNQTNAVGADFESRKYRYLYLYPTYFFTPETNKFLQKAYNQFSRTRFDAPLRKHFITENQVAKFRIQDYQQVDSLLIKDNLQLDDSEALLLSADRTFKISFPEKETLTFFFIGLPPGREPTDTESWVTPAWLAFALPLILDVKVVASESPVPPFLSGADFEQTVFLDGEHQAIRSLIQQDNYRLDSILPRASGKREFSPLNALTAAYSIHLEVNRKKDGDPDWGKLADLARDLATSPLYVFHYLNKWLRKQKNLSSVPIAKVRLYLDLYYYFEPEGKSVNRLRELTSLYRRFYRAKSFYAKANAILKPIDEAADVILKVDKALAADTESLIDVVAARLSKLMNNVRRKAAEGKPTLTLVDGKWKPALTPEEERQAVSDFAKYFVETIFEGSFKGDRARLAGTQLNLIRDTCEYLYRLADDEERRNLSQEQPEEIPDLEADETAYACSTL</sequence>
<dbReference type="NCBIfam" id="TIGR03174">
    <property type="entry name" value="cas_Csc3"/>
    <property type="match status" value="1"/>
</dbReference>
<name>A0ABX1P5G3_9CYAN</name>
<feature type="compositionally biased region" description="Acidic residues" evidence="1">
    <location>
        <begin position="1"/>
        <end position="24"/>
    </location>
</feature>
<evidence type="ECO:0000313" key="3">
    <source>
        <dbReference type="Proteomes" id="UP000718564"/>
    </source>
</evidence>
<reference evidence="2 3" key="1">
    <citation type="submission" date="2018-06" db="EMBL/GenBank/DDBJ databases">
        <title>Comparative genomics of Brasilonema spp. strains.</title>
        <authorList>
            <person name="Alvarenga D.O."/>
            <person name="Fiore M.F."/>
            <person name="Varani A.M."/>
        </authorList>
    </citation>
    <scope>NUCLEOTIDE SEQUENCE [LARGE SCALE GENOMIC DNA]</scope>
    <source>
        <strain evidence="2 3">SPC951</strain>
    </source>
</reference>
<evidence type="ECO:0000256" key="1">
    <source>
        <dbReference type="SAM" id="MobiDB-lite"/>
    </source>
</evidence>
<dbReference type="RefSeq" id="WP_169154602.1">
    <property type="nucleotide sequence ID" value="NZ_CAWPJE010000421.1"/>
</dbReference>
<dbReference type="InterPro" id="IPR017589">
    <property type="entry name" value="CRISPR-assoc_prot_Cas10d/Csc3"/>
</dbReference>
<protein>
    <submittedName>
        <fullName evidence="2">Type I-D CRISPR-associated protein Cas10d/Csc3</fullName>
    </submittedName>
</protein>
<organism evidence="2 3">
    <name type="scientific">Brasilonema bromeliae SPC951</name>
    <dbReference type="NCBI Taxonomy" id="385972"/>
    <lineage>
        <taxon>Bacteria</taxon>
        <taxon>Bacillati</taxon>
        <taxon>Cyanobacteriota</taxon>
        <taxon>Cyanophyceae</taxon>
        <taxon>Nostocales</taxon>
        <taxon>Scytonemataceae</taxon>
        <taxon>Brasilonema</taxon>
        <taxon>Bromeliae group (in: Brasilonema)</taxon>
    </lineage>
</organism>
<dbReference type="EMBL" id="QMEB01000040">
    <property type="protein sequence ID" value="NMG19328.1"/>
    <property type="molecule type" value="Genomic_DNA"/>
</dbReference>
<comment type="caution">
    <text evidence="2">The sequence shown here is derived from an EMBL/GenBank/DDBJ whole genome shotgun (WGS) entry which is preliminary data.</text>
</comment>
<dbReference type="Proteomes" id="UP000718564">
    <property type="component" value="Unassembled WGS sequence"/>
</dbReference>